<organism evidence="2 3">
    <name type="scientific">Vicingus serpentipes</name>
    <dbReference type="NCBI Taxonomy" id="1926625"/>
    <lineage>
        <taxon>Bacteria</taxon>
        <taxon>Pseudomonadati</taxon>
        <taxon>Bacteroidota</taxon>
        <taxon>Flavobacteriia</taxon>
        <taxon>Flavobacteriales</taxon>
        <taxon>Vicingaceae</taxon>
        <taxon>Vicingus</taxon>
    </lineage>
</organism>
<protein>
    <submittedName>
        <fullName evidence="2">Polymer-forming cytoskeletal protein</fullName>
    </submittedName>
</protein>
<comment type="caution">
    <text evidence="2">The sequence shown here is derived from an EMBL/GenBank/DDBJ whole genome shotgun (WGS) entry which is preliminary data.</text>
</comment>
<dbReference type="RefSeq" id="WP_147101593.1">
    <property type="nucleotide sequence ID" value="NZ_VOOS01000005.1"/>
</dbReference>
<evidence type="ECO:0000256" key="1">
    <source>
        <dbReference type="ARBA" id="ARBA00044755"/>
    </source>
</evidence>
<comment type="similarity">
    <text evidence="1">Belongs to the bactofilin family.</text>
</comment>
<dbReference type="PANTHER" id="PTHR35024">
    <property type="entry name" value="HYPOTHETICAL CYTOSOLIC PROTEIN"/>
    <property type="match status" value="1"/>
</dbReference>
<name>A0A5C6RRQ3_9FLAO</name>
<dbReference type="Pfam" id="PF04519">
    <property type="entry name" value="Bactofilin"/>
    <property type="match status" value="1"/>
</dbReference>
<sequence>MAKTNDTDASAINIIRKGTVIKGDISCQGDIRIDGELKGKLISEGKVVVGATGIIDGEVTCKNADISGTLNAVLKVKELLLLKSTANIIGDIKTTKLSIEPGANFTGSCNMGGVVKGMKNDEKQPAFEEAQTA</sequence>
<keyword evidence="3" id="KW-1185">Reference proteome</keyword>
<reference evidence="2 3" key="1">
    <citation type="submission" date="2019-08" db="EMBL/GenBank/DDBJ databases">
        <title>Genome of Vicingus serpentipes NCIMB 15042.</title>
        <authorList>
            <person name="Bowman J.P."/>
        </authorList>
    </citation>
    <scope>NUCLEOTIDE SEQUENCE [LARGE SCALE GENOMIC DNA]</scope>
    <source>
        <strain evidence="2 3">NCIMB 15042</strain>
    </source>
</reference>
<evidence type="ECO:0000313" key="2">
    <source>
        <dbReference type="EMBL" id="TXB64330.1"/>
    </source>
</evidence>
<dbReference type="EMBL" id="VOOS01000005">
    <property type="protein sequence ID" value="TXB64330.1"/>
    <property type="molecule type" value="Genomic_DNA"/>
</dbReference>
<proteinExistence type="inferred from homology"/>
<dbReference type="AlphaFoldDB" id="A0A5C6RRQ3"/>
<dbReference type="OrthoDB" id="5432602at2"/>
<gene>
    <name evidence="2" type="ORF">FRY74_11095</name>
</gene>
<dbReference type="PANTHER" id="PTHR35024:SF4">
    <property type="entry name" value="POLYMER-FORMING CYTOSKELETAL PROTEIN"/>
    <property type="match status" value="1"/>
</dbReference>
<dbReference type="Proteomes" id="UP000321721">
    <property type="component" value="Unassembled WGS sequence"/>
</dbReference>
<accession>A0A5C6RRQ3</accession>
<evidence type="ECO:0000313" key="3">
    <source>
        <dbReference type="Proteomes" id="UP000321721"/>
    </source>
</evidence>
<dbReference type="InterPro" id="IPR007607">
    <property type="entry name" value="BacA/B"/>
</dbReference>